<evidence type="ECO:0000313" key="5">
    <source>
        <dbReference type="Proteomes" id="UP000316096"/>
    </source>
</evidence>
<dbReference type="InterPro" id="IPR002347">
    <property type="entry name" value="SDR_fam"/>
</dbReference>
<proteinExistence type="inferred from homology"/>
<comment type="caution">
    <text evidence="4">The sequence shown here is derived from an EMBL/GenBank/DDBJ whole genome shotgun (WGS) entry which is preliminary data.</text>
</comment>
<dbReference type="Proteomes" id="UP000316096">
    <property type="component" value="Unassembled WGS sequence"/>
</dbReference>
<dbReference type="AlphaFoldDB" id="A0A543CT26"/>
<evidence type="ECO:0000313" key="4">
    <source>
        <dbReference type="EMBL" id="TQM00189.1"/>
    </source>
</evidence>
<evidence type="ECO:0000256" key="3">
    <source>
        <dbReference type="RuleBase" id="RU000363"/>
    </source>
</evidence>
<dbReference type="NCBIfam" id="NF006119">
    <property type="entry name" value="PRK08264.1-5"/>
    <property type="match status" value="1"/>
</dbReference>
<evidence type="ECO:0000256" key="1">
    <source>
        <dbReference type="ARBA" id="ARBA00006484"/>
    </source>
</evidence>
<dbReference type="PANTHER" id="PTHR43669:SF8">
    <property type="entry name" value="SHORT-CHAIN TYPE DEHYDROGENASE_REDUCTASE-RELATED"/>
    <property type="match status" value="1"/>
</dbReference>
<accession>A0A543CT26</accession>
<dbReference type="Gene3D" id="3.40.50.720">
    <property type="entry name" value="NAD(P)-binding Rossmann-like Domain"/>
    <property type="match status" value="1"/>
</dbReference>
<reference evidence="4 5" key="1">
    <citation type="submission" date="2019-06" db="EMBL/GenBank/DDBJ databases">
        <title>Sequencing the genomes of 1000 actinobacteria strains.</title>
        <authorList>
            <person name="Klenk H.-P."/>
        </authorList>
    </citation>
    <scope>NUCLEOTIDE SEQUENCE [LARGE SCALE GENOMIC DNA]</scope>
    <source>
        <strain evidence="4 5">DSM 102200</strain>
    </source>
</reference>
<evidence type="ECO:0000256" key="2">
    <source>
        <dbReference type="ARBA" id="ARBA00023002"/>
    </source>
</evidence>
<dbReference type="GO" id="GO:0016491">
    <property type="term" value="F:oxidoreductase activity"/>
    <property type="evidence" value="ECO:0007669"/>
    <property type="project" value="UniProtKB-KW"/>
</dbReference>
<comment type="similarity">
    <text evidence="1 3">Belongs to the short-chain dehydrogenases/reductases (SDR) family.</text>
</comment>
<name>A0A543CT26_9ACTN</name>
<dbReference type="EMBL" id="VFOZ01000001">
    <property type="protein sequence ID" value="TQM00189.1"/>
    <property type="molecule type" value="Genomic_DNA"/>
</dbReference>
<dbReference type="InterPro" id="IPR036291">
    <property type="entry name" value="NAD(P)-bd_dom_sf"/>
</dbReference>
<keyword evidence="2" id="KW-0560">Oxidoreductase</keyword>
<dbReference type="RefSeq" id="WP_141959562.1">
    <property type="nucleotide sequence ID" value="NZ_VFOZ01000001.1"/>
</dbReference>
<dbReference type="PRINTS" id="PR00081">
    <property type="entry name" value="GDHRDH"/>
</dbReference>
<dbReference type="PANTHER" id="PTHR43669">
    <property type="entry name" value="5-KETO-D-GLUCONATE 5-REDUCTASE"/>
    <property type="match status" value="1"/>
</dbReference>
<keyword evidence="5" id="KW-1185">Reference proteome</keyword>
<dbReference type="OrthoDB" id="3212478at2"/>
<dbReference type="Pfam" id="PF00106">
    <property type="entry name" value="adh_short"/>
    <property type="match status" value="1"/>
</dbReference>
<gene>
    <name evidence="4" type="ORF">FB559_5896</name>
</gene>
<protein>
    <submittedName>
        <fullName evidence="4">Short-subunit dehydrogenase</fullName>
    </submittedName>
</protein>
<sequence length="237" mass="24479">MRLDGAVALVTGANRGIGLAFAQALLDHGASKVYAGVRDPAGLGDSRLTPLRLDVTEPDQVTAAAGAAGDITILINNAGVGGGPSLLEGSLDGARQEMEVNYFGTWAVSREFAPVLARNGGGAIVNMLSIASWRAIEVAPGYAASKSAQWSLTNAFRVGLRGQGTLVVGVHSGFVDTDLSSWTDAPKISTASVAEQTMDALLNDAEEVLADEATRNVRAALSGDLKGLYGTGARRRR</sequence>
<dbReference type="PRINTS" id="PR00080">
    <property type="entry name" value="SDRFAMILY"/>
</dbReference>
<dbReference type="SUPFAM" id="SSF51735">
    <property type="entry name" value="NAD(P)-binding Rossmann-fold domains"/>
    <property type="match status" value="1"/>
</dbReference>
<organism evidence="4 5">
    <name type="scientific">Actinoallomurus bryophytorum</name>
    <dbReference type="NCBI Taxonomy" id="1490222"/>
    <lineage>
        <taxon>Bacteria</taxon>
        <taxon>Bacillati</taxon>
        <taxon>Actinomycetota</taxon>
        <taxon>Actinomycetes</taxon>
        <taxon>Streptosporangiales</taxon>
        <taxon>Thermomonosporaceae</taxon>
        <taxon>Actinoallomurus</taxon>
    </lineage>
</organism>